<dbReference type="InterPro" id="IPR015816">
    <property type="entry name" value="Vitellinogen_b-sht_N"/>
</dbReference>
<dbReference type="Proteomes" id="UP000225706">
    <property type="component" value="Unassembled WGS sequence"/>
</dbReference>
<dbReference type="Pfam" id="PF01347">
    <property type="entry name" value="Vitellogenin_N"/>
    <property type="match status" value="1"/>
</dbReference>
<dbReference type="SMART" id="SM00638">
    <property type="entry name" value="LPD_N"/>
    <property type="match status" value="1"/>
</dbReference>
<gene>
    <name evidence="5" type="ORF">AWC38_SpisGene15611</name>
</gene>
<dbReference type="SUPFAM" id="SSF56968">
    <property type="entry name" value="Lipovitellin-phosvitin complex, beta-sheet shell regions"/>
    <property type="match status" value="1"/>
</dbReference>
<keyword evidence="3" id="KW-1133">Transmembrane helix</keyword>
<dbReference type="InterPro" id="IPR015819">
    <property type="entry name" value="Lipid_transp_b-sht_shell"/>
</dbReference>
<keyword evidence="1" id="KW-0732">Signal</keyword>
<keyword evidence="3" id="KW-0812">Transmembrane</keyword>
<dbReference type="PANTHER" id="PTHR16897:SF2">
    <property type="entry name" value="OS03G0226600 PROTEIN"/>
    <property type="match status" value="1"/>
</dbReference>
<dbReference type="SMART" id="SM00060">
    <property type="entry name" value="FN3"/>
    <property type="match status" value="7"/>
</dbReference>
<proteinExistence type="predicted"/>
<accession>A0A2B4RUM0</accession>
<feature type="domain" description="Vitellogenin" evidence="4">
    <location>
        <begin position="29"/>
        <end position="681"/>
    </location>
</feature>
<dbReference type="SUPFAM" id="SSF49265">
    <property type="entry name" value="Fibronectin type III"/>
    <property type="match status" value="3"/>
</dbReference>
<evidence type="ECO:0000256" key="3">
    <source>
        <dbReference type="SAM" id="Phobius"/>
    </source>
</evidence>
<dbReference type="GO" id="GO:0005319">
    <property type="term" value="F:lipid transporter activity"/>
    <property type="evidence" value="ECO:0007669"/>
    <property type="project" value="InterPro"/>
</dbReference>
<dbReference type="Gene3D" id="2.30.230.10">
    <property type="entry name" value="Lipovitellin, beta-sheet shell regions, chain A"/>
    <property type="match status" value="1"/>
</dbReference>
<dbReference type="PROSITE" id="PS51211">
    <property type="entry name" value="VITELLOGENIN"/>
    <property type="match status" value="1"/>
</dbReference>
<evidence type="ECO:0000313" key="5">
    <source>
        <dbReference type="EMBL" id="PFX19955.1"/>
    </source>
</evidence>
<dbReference type="PANTHER" id="PTHR16897">
    <property type="entry name" value="OS10G0105400 PROTEIN"/>
    <property type="match status" value="1"/>
</dbReference>
<dbReference type="EMBL" id="LSMT01000336">
    <property type="protein sequence ID" value="PFX19955.1"/>
    <property type="molecule type" value="Genomic_DNA"/>
</dbReference>
<dbReference type="Gene3D" id="1.25.10.20">
    <property type="entry name" value="Vitellinogen, superhelical"/>
    <property type="match status" value="1"/>
</dbReference>
<comment type="caution">
    <text evidence="2">Lacks conserved residue(s) required for the propagation of feature annotation.</text>
</comment>
<dbReference type="InterPro" id="IPR003961">
    <property type="entry name" value="FN3_dom"/>
</dbReference>
<keyword evidence="3" id="KW-0472">Membrane</keyword>
<dbReference type="InterPro" id="IPR011030">
    <property type="entry name" value="Lipovitellin_superhlx_dom"/>
</dbReference>
<evidence type="ECO:0000256" key="1">
    <source>
        <dbReference type="ARBA" id="ARBA00022729"/>
    </source>
</evidence>
<name>A0A2B4RUM0_STYPI</name>
<dbReference type="STRING" id="50429.A0A2B4RUM0"/>
<evidence type="ECO:0000256" key="2">
    <source>
        <dbReference type="PROSITE-ProRule" id="PRU00557"/>
    </source>
</evidence>
<dbReference type="CDD" id="cd00063">
    <property type="entry name" value="FN3"/>
    <property type="match status" value="1"/>
</dbReference>
<organism evidence="5 6">
    <name type="scientific">Stylophora pistillata</name>
    <name type="common">Smooth cauliflower coral</name>
    <dbReference type="NCBI Taxonomy" id="50429"/>
    <lineage>
        <taxon>Eukaryota</taxon>
        <taxon>Metazoa</taxon>
        <taxon>Cnidaria</taxon>
        <taxon>Anthozoa</taxon>
        <taxon>Hexacorallia</taxon>
        <taxon>Scleractinia</taxon>
        <taxon>Astrocoeniina</taxon>
        <taxon>Pocilloporidae</taxon>
        <taxon>Stylophora</taxon>
    </lineage>
</organism>
<sequence length="6690" mass="742096">MSLLLIVSAVDLYENTATVDEIQEKRLAFHQDSKCTYSYELAVHTARGSRSIESDGFQIHALVDITAVSRENEAGSPVHLYKLDIREPRLRRVLYGRVLNNYPVNEEFEEQLSKPFYFRQKEHGPVVEVLFPKNKESSEVAAFKKGIAGSFQLNLKDAHKHSYYDVQEHDDSGIFRSKYKVMSSNDTHTHLHRTWTNVDYQKFADGTPANVDHKVQSQHSVHVHLKDGKVEKVDRTTRAHFRPAHGHPRVENMKDFKKQDIEISSSGYSKLVLRSCFGTQNHRSKRSTVEKQYDLKTLATDSLVFDDTEKIKWSKIAGEKMKTRPLHEVLRCFVDKSVKEREVGYCTKELHQMVQSDESAFKEVKRLVQNRNHQNLTSWTVYVGALAANGGGEAQVALADAVKTDNPRPLTSEEYEALFLSIFYLPEGPLHCDLVNALLDLTLKDEKGEDITDTAMLVLSGLAKRAQKAGYNDSLSDSVAEMIHFRFRNRSSLYHPDSDEYESQLRVHIWAFGNLGHHSAFPVILQHIDHDNSDIRSAVISALRKLSPQYSDSHLLNALYHDEHSEVKAAVVNVFIHRHQELTDSVVQGLEHAMWHAAKDDALDSSIQEFLENHGNHTKAVYLRTTRNIIHRRKRALFPVLRPREYTLGREKRWRMGLGGQWLGAETGMQFSNKLQLQVGLFGGKFEVIFDNYAFMRGYILRIPFDVVNGKAAFKAAASFKNDFPKDLIHNFADVGDELLRQFDSITSVITEQIAKFRKKLAGYVPIKIDEFGEFVTKIDRFLKDIALPLRALKGTSKINSFSKILSLRMNQWTSLMDRSKRIQEKFVTLTDLDAVFLKALGTMDTLLNIIDGVSKYLPHDLPKDFMINNLLQTLRKVTVKQQTNAIKEYFTAIRSTVPGGFRFQLPFKFSIYFAGSLEMFREVLTWLHRFSDGFVEMTSLMDTLEDIGDFFSHFTYPDFDLDTLSREIFPGGKFDLRVKFPLLRKGEKLNSSDPSDLLREFISKINDTLDLHIFNVSAISHMTDFFRELGPVVSQFAEYNIQKTCRIHEAAMDFSSVFKEFGKNFETKGILPLQHMLNTTQNVLSELLNLTVILDNSLDAIRGNFAASSASLVSDSLLDVIDKMKVIESLADDVGNFLNGTSSKINGACINSSAFAADVIDEVQKSARQTLSDLALVTSPVAANIRIAGMDLKVAVSKVEKWHKENLEARIGKISRVSQLVRNFLSVINSKEGFGDTLRDMASRLNEVLKELQQLPQHAEKARKTADEVINFANDAQKYMENIRKLDLRKQFEIDFDQRIRNVCTDFSAISASSLSKIRGFDFVEQFRDFSKNGAAMLIKRASPKFKGLKDSVREMEQEIRNFKTSVNDMMVVFQDLKPFTSSFAPILDTVGKLPDCQRMKKLFPSSTKSCVRKAMEVGGSIKDQYLDFKSDLAILNELIPETWKDFRLQKCVKGGTCISKVFIEQGKVVRKKVIAIKDNLEKASGYTDLLSDCKEGVKNMTQVLDNIKLLMEQVRNISFQGDFIKVNTILKTITGRTFSDQDPGMRIKVHRRSLRDEKTDFKRIADYQLKAKELENKLRDFQITTFKSLRSVYDEDILRHVQSLKNLRSQLKLSYQLWGGTKKLETTLKALDNGTESALGFASKVRDVASLLSNPVAIILAEVKDFDDVIKPHLDKNLPSVTKGIDQVNKFLDKVSNFLNTIQTRQRGLGMGAFKPWQDIPYCSEEVCLRSLRRSSSAYLSEIFAWKFPHLDDLSSMPKSGRWLTPGLFDDYKVEGITQLSDDEMILGMHGVASNKGKASLLVVTNFDRGVKKIILLTKQGTPLNVKIGGVSLANDFIWISDSDGNSILSVRKDHIASTLSSDQPLKVNIHKTVQVEGKAGSVSYDQQGNFLWVTDGIQGKAYGYKLSSNGDLDIAGIAPDRVINIGKDAQGMTITRQFGKEYACISRCALMAGFQCRLEFHDLSKGDETGENTMARVVRTPSGLESVTRVDNEVIAVAFSSGTFAEKENVEVVGGDFEDRYFKLRLPILSTTFSVYENCLYFKVVFDYVIRPRRIFPVGNMMCGTNRKRSISKQLLETDVYHEKLEIIHEDRKRVRRTTGSPDSCFSHRATLLRGSHEFYRYRTVIIVLGIPVLLRAGVTGHFSVGFQGRLCLANRNFALGLIPGAWVTAYAGATVNLLILEVGVTVEARILETYLVPELRISFQRWPLSACIELRLLMTPLSIRVYLWYRFANIYIKCWLFGCRIGFRWGSKRTFKEWSWSAHQIDRVLFTNCKDNIDRTPPIAGRCRARQVADTKYFLQWEGFKEDTQINAYQVMIGSIKGSGDDYSSWVGTSLSKVVTNLKIMHGRDVFVSVMATNDAGIDSTLAFCPFFQARRKGPKIRFVYDGSEIGKDAEYQLNTFSIGMNFAFKSDFKEVVSLKWGVSSNQLCTFHESEADIVPLASLGDSNSIQVSGLKLEHGKKYFTRLYAMDTFGLEAVMCSNGIMIDTTPPLPTHFQDGAGESDANYTLSLRRVRGKFNSFVDPESLIVKYEWKLVNKETDEDITGYVNVPLSQRTPLMEGLSLKPGSSYKLVLRGTNAVGLQAVIETNGFIPDNTPLMCEGKVIDVTSANDTSDLDFVRDLNSIQAKWRCFDPESGIRSQLVGLGSYPGGVNIRAFEDLGFMSKNKMENGISYVQFSNITIKKKVRYYVTVKIINGAGRKKTVFSDGIMIDVTPPTVSPTYIRDGLRGKDKNYSNEQFSFSAHWEQAFTDAESGMDEFRVGLGTKPGLADIKAFTTVGSKNNVTISEILLVSGQRYFVTVVGCNGVGICVNGSSNGAIVDFVPPHSGRVITGLSGPPTFYQWENKAVWARWNWCLADEKGLHPSLNLSQCTNDSFYDIHTGISMFGISVMSQKSDQLLTPFKVAGRQRVGNRIINLQDGIFSVAIEASDQAGLSVRSLSNSFVVDTSPPVVMLLQHGHYGETIAYTNSQSITFRSYFKVEDNVSKIKAYKIGVGSYPGTDDIIKFQPHSLNPSKTSIQANWTSPTQTSLRNYQRYFITLLAVNGAGLFTMKSSVSLLADFDPPVKGVVLDGWGPQDAKYQSISSLFRAHWYGFTDFSGIEMVFMGLGSKSTSNECDVRKEEIVPISTNFYMLSGLSMISGQRYYACLKLVDKAGNFAFFQSNGVLVDSTPPRPGYVTDGKPGLDIDLQINNLVLTASWANFTDPETRILSYKLAFGSFLAGDDVQEFTNVGNVTTAISSTLKVSKLKTGVRYYATVIAYNVLGIPSIKVSSNGVLVDVTAPLFSQPTRDGDDHINDLTYTSVNTLKATWKCEDSETGLSKVEIAFGLQPGDTDIMNFRSLSVAQTSFIINHKLRLSHRYFACVRCTNNVGLTTVSYSNGVVFDDTPPVPLYVNDGGYTGSNKTVFVTFKFIDAESSIQAYHVKIWKSPYNNSSIIDLFSFGGNVTNVTLDLSEELDNGQIYYINVTASNYVGLESTTQSDGVAVDTTSPVCSKVWDGESDYHNDVDYAPSSNKLAISWECHDSESSIVQLRLAIKNVQKDEYVVPFYTSKAPFNFSGTAVITGNGRVLFKLEEGHQYSSGIEVVNAVGLNATYWTNGVMIDSTPPFVGDLKLQFYPDENVLSAEWLAFDEESGLESLFWGLGTTPETNDIRNFTETAPSIRNISVSSSSYRHGVICFLNIYVLNNAGSSSKSSSNGIVIDRSPPNPGIVSAHYTFPNSFNESLNIVRNSSFAVTWTGFTDPESGVKKTTWAVGKDCQKLKQGSMDIYSEVTLQDSVGGFIIGNQTLVENKTYFVAVRVTNGAGLSRTDCSAGILVVLGKLSAGVVSDGPITQENDIDFQLNDKAIWAHWSEFKDPLFGIARYEWCIRDSPPKPNGPGPCAWPYMDVHHLKTKASRFYNLTLIHGKKYYVTVKAENTKGETVMSSSDGVLVDRTPPVGKSLQISPSFGKETLFLTSSSPPVVTWTIDDPESGMSHFLVGVGSFPFQSDLLANQRVDSLSRSLDLDRVNFTLTEGLMFYVSVTGVNMLGLETTLTSKQIVVDWTPPKSGNILDGNRTLPRTGRVIDADYQKKNWMLFARWSGIQDAESDIIEYQWCIGRAQGTCELKSMTAADLRTSVYHSITPEERLQYFFTVEATNGAGFKTAIYSDGIIVDSSPPMVKWIYFEVEKEIRGKSQVIVQKDDNYLEFYWNKATDTESGISSIEWCAGTNNNSCNVVALNPVSLDATTVKHYLPERLASGTHVFVRLEGDTVKARWYGFKDSESDLDHYEWAVCQATVRGICVGPYVNVGSNTTSNIDVLGINFGVSYVVVLRAFNKAGLFSEATSDPFIVDNLNPSAGIVYDGLHIRNDIEYQSSASQLSANWSPFKDVNGRIEKYELCIGTDQGLCDISDFDSVETKLSGTVIGLSLNHDEIYFVTVRATSVSGYSSVAASNGVKIDTTPPVKGQVRDGETLVDIDFQADDTYIYANWDDFHDEESGVAGYTWCAGTGKGFCDIISPTYVADQIRAGQQVLEPLPAGIVIYVTVTAVNNVGISSTVSSDGFKVDNTGPIISRVRDLQHGSSDDDIDFLLSKDSYCTSWDATAPDSGIMKSEVSVCSELDSNDCLLRNLDVGNQTFICTADLDFEGGIKYVTKIKAVNLVGVSTEVFSDGFVLDSTPPLMGEVFFAETSKSTIEGVTKYYARSLISAQWRGFWDKESDVHTSYVCLGTTSGECNTRNFTMVQNSTAYTFADLPFLQGETYFVSVKVENGAGLNSDIQTSEGILFDQTGPTNEGTVMDGNTEGEDVNVQQSRILIAAHWNAFDDLESDVVKLTWCAGLSPGLCDLVKETELNNNNTSIRYFLSKPILNGYRYFVTVKATNGAGVTSLLKSDGVMVDDTPPISGSVIDGLESDRNYVNGEDDISASWFAFMDLESGIDSYKVALCHERNLSNCPQPFTSTGKTTNVTISGLDLERGVQYVFIVRAINFAGLAKEAFSDGFTVDFNPPKKGEIWIGVGNEQITYQADPTKIVVRWSNFMDVESGIKKYEVCVSSILQNCSVTSFVDAGLNTSFIVDGLNLKHGGKYYAIVRGTNAIGLSTEGTSGGVLIDLTPPLQKDDGNVSPPSSGNRAKLNASLLQVDVSNSSTANGPSITFKCLEEYLTSSWEEFEDRESGMVNYDWCVGTAKSLCDVVSMRSVGMKTRGAAIVNRLQSGTMLFSTVFAINGAKMRRQIISRPCTVIAVAPKFTEVIDISSFSSSNLTDTDWKATMQSLSFRWKAIGSYLDEISLLRVKIAVTEFSSNLSVPRLLQEKSWNSESLELSFMDVLSAQHNVTIRSMTLKPWMRYRGIVRVWNEGGIFSEASSDGVRMEPSPPATRGLAIRDKAAENEHLRWWPNLRIPPVNDSIVDSDITFISSPAKLELTVSSATSNSTANTTNFILDHDLFSPTADFKIVVKRVTSGVNDTNSTTDSRTMKIIPGFADLEGPCCAKHPTNTMDALSDTHFKPTSPANEFGVSLAILADDVLAVGSNGKVLLQSLKNKTGRNLVTLSDHSDSNVTVKVSSYHNTTGFLLNGKLYLYKRTSDDLHGVLGKSMIIGHCKNVPSSNCPEIEEWADYLGQSFALNDNVVAVRGTRLSTHSNVVAVFRNMSGKWMFAQTVGEKRKHINFGHSISLNENFMAIAAGDGNNCCAMIYSLATLTLRKTICLTDPTTIVAPLSLYLTKTDALVILSKTARLLKVFQLNMTSSSHYEVCRYRAGSLIDELSGNLDVNTREEGFMIALGFEAMRGGEGVQLLGFQGIYTASKNSTSSNESSKCLNLGSVLARESGLRADSYGTRTSVLFKGNTILFGIPGVLTWPKNDQWLSTGRVYMATYCPVNHFRSTISELHSLRSVTCLPCEPGRKSFGGFSDACSVCDEKLCLSPPDNESSSFTTDICDDTSCLSTIYLSNKTNGIDAHMRHGSLFVSGPEHVYSVELLETTRAGESTSSFSDSFVIDATAPVPGRVYDGLGTDQNMNCSENSTFGEHSQCSTRNFEDTDIEFTNNTREIHARWIDFLDNESDIVEYFWCVGTRPMADDIRMCESTGLRPNGSHFGLGLSHGDSYYVTIVACNGARMCSAGHSDGVTIDTTPPLMTYVRDGIMGPDMDYQVFVDIIFAYFAARDEESGVNSYEVAWGTAAGLTDITDFEELINATIWRAKFKDDALEIGRKYYATVRATNGAGLLSDELSSNGIVVGKSEYVFDNSSKASFFFDTVSVNDDGSRKDGGVGKTYGTLSVPEGAVEEEVKLRCYSLDEKTLEGNKSEEGPVSDPKRTAPKQFMLGNYSFQIKALDPINNTVQEGYRFAKPIKLAMFYDVDNLVKANKKHVNNELTEKDIDPVLFLWDPKNETWFDAKLTCPEPWSIVNRSVKLLEVNVCHLTQFAFFFSFQAEHGLLLFWKNHSSYSLDGGIHVSRTMKVTTLEILVRRSKGSLDNDRRQAPEGVVWVQLENPSGGALLASPDESTLKITIASNQRPDQETWIITTICVCVVSVLIVVVASYGIKRHRSRSKRIVTKISGRQDTEMTHLKDADKDTGHAVYSSKSTEPVDHVVETEFNSSAFTPEVEMVSSNPLYESSGLSADSGASQAAANPLYESTSLTGLGSACVITNPLCDSTCTPRVVDAAPAIANPLYEATSVMEGTTGEVNYGGNVDEDGSAENRLVEKTSIAAKLD</sequence>
<comment type="caution">
    <text evidence="5">The sequence shown here is derived from an EMBL/GenBank/DDBJ whole genome shotgun (WGS) entry which is preliminary data.</text>
</comment>
<evidence type="ECO:0000313" key="6">
    <source>
        <dbReference type="Proteomes" id="UP000225706"/>
    </source>
</evidence>
<dbReference type="SUPFAM" id="SSF48431">
    <property type="entry name" value="Lipovitellin-phosvitin complex, superhelical domain"/>
    <property type="match status" value="1"/>
</dbReference>
<keyword evidence="6" id="KW-1185">Reference proteome</keyword>
<dbReference type="InterPro" id="IPR001747">
    <property type="entry name" value="Vitellogenin_N"/>
</dbReference>
<protein>
    <recommendedName>
        <fullName evidence="4">Vitellogenin domain-containing protein</fullName>
    </recommendedName>
</protein>
<dbReference type="InterPro" id="IPR016024">
    <property type="entry name" value="ARM-type_fold"/>
</dbReference>
<reference evidence="6" key="1">
    <citation type="journal article" date="2017" name="bioRxiv">
        <title>Comparative analysis of the genomes of Stylophora pistillata and Acropora digitifera provides evidence for extensive differences between species of corals.</title>
        <authorList>
            <person name="Voolstra C.R."/>
            <person name="Li Y."/>
            <person name="Liew Y.J."/>
            <person name="Baumgarten S."/>
            <person name="Zoccola D."/>
            <person name="Flot J.-F."/>
            <person name="Tambutte S."/>
            <person name="Allemand D."/>
            <person name="Aranda M."/>
        </authorList>
    </citation>
    <scope>NUCLEOTIDE SEQUENCE [LARGE SCALE GENOMIC DNA]</scope>
</reference>
<feature type="transmembrane region" description="Helical" evidence="3">
    <location>
        <begin position="6498"/>
        <end position="6520"/>
    </location>
</feature>
<evidence type="ECO:0000259" key="4">
    <source>
        <dbReference type="PROSITE" id="PS51211"/>
    </source>
</evidence>
<dbReference type="OrthoDB" id="6153184at2759"/>
<dbReference type="InterPro" id="IPR036116">
    <property type="entry name" value="FN3_sf"/>
</dbReference>
<dbReference type="SUPFAM" id="SSF48371">
    <property type="entry name" value="ARM repeat"/>
    <property type="match status" value="1"/>
</dbReference>